<keyword evidence="7 8" id="KW-0472">Membrane</keyword>
<dbReference type="RefSeq" id="WP_346823844.1">
    <property type="nucleotide sequence ID" value="NZ_JBDKWZ010000019.1"/>
</dbReference>
<comment type="subcellular location">
    <subcellularLocation>
        <location evidence="1">Cell membrane</location>
        <topology evidence="1">Multi-pass membrane protein</topology>
    </subcellularLocation>
</comment>
<gene>
    <name evidence="9" type="ORF">AAG747_24285</name>
</gene>
<evidence type="ECO:0000256" key="4">
    <source>
        <dbReference type="ARBA" id="ARBA00022475"/>
    </source>
</evidence>
<name>A0AAW9SC86_9BACT</name>
<feature type="transmembrane region" description="Helical" evidence="8">
    <location>
        <begin position="72"/>
        <end position="94"/>
    </location>
</feature>
<protein>
    <submittedName>
        <fullName evidence="9">AI-2E family transporter</fullName>
    </submittedName>
</protein>
<keyword evidence="6 8" id="KW-1133">Transmembrane helix</keyword>
<evidence type="ECO:0000313" key="9">
    <source>
        <dbReference type="EMBL" id="MEN7551062.1"/>
    </source>
</evidence>
<feature type="transmembrane region" description="Helical" evidence="8">
    <location>
        <begin position="312"/>
        <end position="336"/>
    </location>
</feature>
<dbReference type="AlphaFoldDB" id="A0AAW9SC86"/>
<keyword evidence="10" id="KW-1185">Reference proteome</keyword>
<feature type="transmembrane region" description="Helical" evidence="8">
    <location>
        <begin position="155"/>
        <end position="179"/>
    </location>
</feature>
<dbReference type="GO" id="GO:0005886">
    <property type="term" value="C:plasma membrane"/>
    <property type="evidence" value="ECO:0007669"/>
    <property type="project" value="UniProtKB-SubCell"/>
</dbReference>
<keyword evidence="5 8" id="KW-0812">Transmembrane</keyword>
<proteinExistence type="inferred from homology"/>
<dbReference type="InterPro" id="IPR002549">
    <property type="entry name" value="AI-2E-like"/>
</dbReference>
<dbReference type="EMBL" id="JBDKWZ010000019">
    <property type="protein sequence ID" value="MEN7551062.1"/>
    <property type="molecule type" value="Genomic_DNA"/>
</dbReference>
<feature type="transmembrane region" description="Helical" evidence="8">
    <location>
        <begin position="213"/>
        <end position="235"/>
    </location>
</feature>
<feature type="transmembrane region" description="Helical" evidence="8">
    <location>
        <begin position="276"/>
        <end position="292"/>
    </location>
</feature>
<feature type="transmembrane region" description="Helical" evidence="8">
    <location>
        <begin position="20"/>
        <end position="37"/>
    </location>
</feature>
<feature type="transmembrane region" description="Helical" evidence="8">
    <location>
        <begin position="241"/>
        <end position="264"/>
    </location>
</feature>
<comment type="caution">
    <text evidence="9">The sequence shown here is derived from an EMBL/GenBank/DDBJ whole genome shotgun (WGS) entry which is preliminary data.</text>
</comment>
<dbReference type="Proteomes" id="UP001403385">
    <property type="component" value="Unassembled WGS sequence"/>
</dbReference>
<accession>A0AAW9SC86</accession>
<evidence type="ECO:0000256" key="7">
    <source>
        <dbReference type="ARBA" id="ARBA00023136"/>
    </source>
</evidence>
<evidence type="ECO:0000256" key="1">
    <source>
        <dbReference type="ARBA" id="ARBA00004651"/>
    </source>
</evidence>
<reference evidence="9 10" key="1">
    <citation type="submission" date="2024-04" db="EMBL/GenBank/DDBJ databases">
        <title>Novel genus in family Flammeovirgaceae.</title>
        <authorList>
            <person name="Nguyen T.H."/>
            <person name="Vuong T.Q."/>
            <person name="Le H."/>
            <person name="Kim S.-G."/>
        </authorList>
    </citation>
    <scope>NUCLEOTIDE SEQUENCE [LARGE SCALE GENOMIC DNA]</scope>
    <source>
        <strain evidence="9 10">JCM 23209</strain>
    </source>
</reference>
<evidence type="ECO:0000256" key="2">
    <source>
        <dbReference type="ARBA" id="ARBA00009773"/>
    </source>
</evidence>
<feature type="transmembrane region" description="Helical" evidence="8">
    <location>
        <begin position="43"/>
        <end position="60"/>
    </location>
</feature>
<evidence type="ECO:0000256" key="6">
    <source>
        <dbReference type="ARBA" id="ARBA00022989"/>
    </source>
</evidence>
<evidence type="ECO:0000256" key="5">
    <source>
        <dbReference type="ARBA" id="ARBA00022692"/>
    </source>
</evidence>
<comment type="similarity">
    <text evidence="2">Belongs to the autoinducer-2 exporter (AI-2E) (TC 2.A.86) family.</text>
</comment>
<evidence type="ECO:0000313" key="10">
    <source>
        <dbReference type="Proteomes" id="UP001403385"/>
    </source>
</evidence>
<keyword evidence="3" id="KW-0813">Transport</keyword>
<evidence type="ECO:0000256" key="3">
    <source>
        <dbReference type="ARBA" id="ARBA00022448"/>
    </source>
</evidence>
<dbReference type="PANTHER" id="PTHR21716">
    <property type="entry name" value="TRANSMEMBRANE PROTEIN"/>
    <property type="match status" value="1"/>
</dbReference>
<dbReference type="Pfam" id="PF01594">
    <property type="entry name" value="AI-2E_transport"/>
    <property type="match status" value="1"/>
</dbReference>
<sequence length="387" mass="44880">MSNKFDYKTFASKGFPMPLLTKLTLVMFFWILLFFFLREFRNILYPLCLGILFAYLLYPVASFFEKRRFPRILANILSIILGLTVIYGTFFFIYKQVSLFLEDLPALEQQALRNLVTALNYVEGAWNLQIESEELWIKLRAKELINTFGQNINQYLSYTTNTIFVIGIMPVYVFFFLYYRNKFKAFILKLTPPKYHQMADETISDISHVTRRYMFGVFTVVLILCFINSMGLYIVGIRYAILFGVIAAICNFIPYFGTIFGYLFPFTLSLLIMDSPKYSLGVVVVFIIVQFTENNILTPNIVGGQMRINPFIIILSVLLGGYVWGVPGMFIIVPVVGMIKIVCQHTPSLRPWSYLISDSGTEEHALTLTKIQRFFKVNKKEEEEQEI</sequence>
<evidence type="ECO:0000256" key="8">
    <source>
        <dbReference type="SAM" id="Phobius"/>
    </source>
</evidence>
<organism evidence="9 10">
    <name type="scientific">Rapidithrix thailandica</name>
    <dbReference type="NCBI Taxonomy" id="413964"/>
    <lineage>
        <taxon>Bacteria</taxon>
        <taxon>Pseudomonadati</taxon>
        <taxon>Bacteroidota</taxon>
        <taxon>Cytophagia</taxon>
        <taxon>Cytophagales</taxon>
        <taxon>Flammeovirgaceae</taxon>
        <taxon>Rapidithrix</taxon>
    </lineage>
</organism>
<dbReference type="PANTHER" id="PTHR21716:SF53">
    <property type="entry name" value="PERMEASE PERM-RELATED"/>
    <property type="match status" value="1"/>
</dbReference>
<keyword evidence="4" id="KW-1003">Cell membrane</keyword>